<evidence type="ECO:0000313" key="6">
    <source>
        <dbReference type="Proteomes" id="UP001347796"/>
    </source>
</evidence>
<dbReference type="InterPro" id="IPR036036">
    <property type="entry name" value="SOCS_box-like_dom_sf"/>
</dbReference>
<name>A0AAN8PUT4_PATCE</name>
<evidence type="ECO:0000313" key="5">
    <source>
        <dbReference type="EMBL" id="KAK6177015.1"/>
    </source>
</evidence>
<feature type="domain" description="SOCS box" evidence="4">
    <location>
        <begin position="245"/>
        <end position="279"/>
    </location>
</feature>
<evidence type="ECO:0000256" key="3">
    <source>
        <dbReference type="PROSITE-ProRule" id="PRU00023"/>
    </source>
</evidence>
<dbReference type="PANTHER" id="PTHR24198">
    <property type="entry name" value="ANKYRIN REPEAT AND PROTEIN KINASE DOMAIN-CONTAINING PROTEIN"/>
    <property type="match status" value="1"/>
</dbReference>
<gene>
    <name evidence="5" type="ORF">SNE40_015207</name>
</gene>
<evidence type="ECO:0000259" key="4">
    <source>
        <dbReference type="PROSITE" id="PS50225"/>
    </source>
</evidence>
<dbReference type="PROSITE" id="PS50088">
    <property type="entry name" value="ANK_REPEAT"/>
    <property type="match status" value="2"/>
</dbReference>
<dbReference type="PROSITE" id="PS50225">
    <property type="entry name" value="SOCS"/>
    <property type="match status" value="1"/>
</dbReference>
<dbReference type="PANTHER" id="PTHR24198:SF165">
    <property type="entry name" value="ANKYRIN REPEAT-CONTAINING PROTEIN-RELATED"/>
    <property type="match status" value="1"/>
</dbReference>
<dbReference type="Pfam" id="PF12796">
    <property type="entry name" value="Ank_2"/>
    <property type="match status" value="1"/>
</dbReference>
<sequence length="289" mass="32653">MSALCTQENVLDRINGSVLFERLCVQDETVLLKFFETYIKSTDNHETFLHDCLKSKVLKENDRVSCIEMCIELGIYIDCTDQDGKTPLIMAVIARSLDCVKTLLSVACGINKVDNSGKTALHYCFLGPYEAKSTLINVLIEHGANVNIPDSLGITPAYYALLSNAKILRLITLAYGDVTSFRQCHFYTLNHVCGWKVRTMDIQVFLKRLYYLGCPVTCCKTIAEMYPKDISIAKWKKGLTNNCKSLQECCRTSIRRCVGNMIEKRGEEIPVPNAIRQYVLMMDALTNIE</sequence>
<dbReference type="PROSITE" id="PS50297">
    <property type="entry name" value="ANK_REP_REGION"/>
    <property type="match status" value="1"/>
</dbReference>
<accession>A0AAN8PUT4</accession>
<dbReference type="Proteomes" id="UP001347796">
    <property type="component" value="Unassembled WGS sequence"/>
</dbReference>
<reference evidence="5 6" key="1">
    <citation type="submission" date="2024-01" db="EMBL/GenBank/DDBJ databases">
        <title>The genome of the rayed Mediterranean limpet Patella caerulea (Linnaeus, 1758).</title>
        <authorList>
            <person name="Anh-Thu Weber A."/>
            <person name="Halstead-Nussloch G."/>
        </authorList>
    </citation>
    <scope>NUCLEOTIDE SEQUENCE [LARGE SCALE GENOMIC DNA]</scope>
    <source>
        <strain evidence="5">AATW-2023a</strain>
        <tissue evidence="5">Whole specimen</tissue>
    </source>
</reference>
<dbReference type="InterPro" id="IPR002110">
    <property type="entry name" value="Ankyrin_rpt"/>
</dbReference>
<dbReference type="InterPro" id="IPR036770">
    <property type="entry name" value="Ankyrin_rpt-contain_sf"/>
</dbReference>
<dbReference type="AlphaFoldDB" id="A0AAN8PUT4"/>
<comment type="caution">
    <text evidence="5">The sequence shown here is derived from an EMBL/GenBank/DDBJ whole genome shotgun (WGS) entry which is preliminary data.</text>
</comment>
<proteinExistence type="predicted"/>
<evidence type="ECO:0000256" key="2">
    <source>
        <dbReference type="ARBA" id="ARBA00023043"/>
    </source>
</evidence>
<dbReference type="InterPro" id="IPR001496">
    <property type="entry name" value="SOCS_box"/>
</dbReference>
<dbReference type="EMBL" id="JAZGQO010000010">
    <property type="protein sequence ID" value="KAK6177015.1"/>
    <property type="molecule type" value="Genomic_DNA"/>
</dbReference>
<dbReference type="SUPFAM" id="SSF48403">
    <property type="entry name" value="Ankyrin repeat"/>
    <property type="match status" value="1"/>
</dbReference>
<keyword evidence="2 3" id="KW-0040">ANK repeat</keyword>
<dbReference type="Gene3D" id="1.25.40.20">
    <property type="entry name" value="Ankyrin repeat-containing domain"/>
    <property type="match status" value="1"/>
</dbReference>
<feature type="repeat" description="ANK" evidence="3">
    <location>
        <begin position="83"/>
        <end position="115"/>
    </location>
</feature>
<dbReference type="SMART" id="SM00248">
    <property type="entry name" value="ANK"/>
    <property type="match status" value="4"/>
</dbReference>
<organism evidence="5 6">
    <name type="scientific">Patella caerulea</name>
    <name type="common">Rayed Mediterranean limpet</name>
    <dbReference type="NCBI Taxonomy" id="87958"/>
    <lineage>
        <taxon>Eukaryota</taxon>
        <taxon>Metazoa</taxon>
        <taxon>Spiralia</taxon>
        <taxon>Lophotrochozoa</taxon>
        <taxon>Mollusca</taxon>
        <taxon>Gastropoda</taxon>
        <taxon>Patellogastropoda</taxon>
        <taxon>Patelloidea</taxon>
        <taxon>Patellidae</taxon>
        <taxon>Patella</taxon>
    </lineage>
</organism>
<dbReference type="GO" id="GO:0035556">
    <property type="term" value="P:intracellular signal transduction"/>
    <property type="evidence" value="ECO:0007669"/>
    <property type="project" value="InterPro"/>
</dbReference>
<feature type="repeat" description="ANK" evidence="3">
    <location>
        <begin position="116"/>
        <end position="151"/>
    </location>
</feature>
<protein>
    <recommendedName>
        <fullName evidence="4">SOCS box domain-containing protein</fullName>
    </recommendedName>
</protein>
<keyword evidence="1" id="KW-0677">Repeat</keyword>
<dbReference type="SUPFAM" id="SSF158235">
    <property type="entry name" value="SOCS box-like"/>
    <property type="match status" value="1"/>
</dbReference>
<keyword evidence="6" id="KW-1185">Reference proteome</keyword>
<evidence type="ECO:0000256" key="1">
    <source>
        <dbReference type="ARBA" id="ARBA00022737"/>
    </source>
</evidence>